<evidence type="ECO:0000256" key="2">
    <source>
        <dbReference type="ARBA" id="ARBA00012758"/>
    </source>
</evidence>
<keyword evidence="4 8" id="KW-0326">Glycosidase</keyword>
<dbReference type="Gene3D" id="2.60.120.560">
    <property type="entry name" value="Exo-inulinase, domain 1"/>
    <property type="match status" value="1"/>
</dbReference>
<dbReference type="Proteomes" id="UP000290815">
    <property type="component" value="Chromosome"/>
</dbReference>
<evidence type="ECO:0000259" key="6">
    <source>
        <dbReference type="Pfam" id="PF00294"/>
    </source>
</evidence>
<dbReference type="SUPFAM" id="SSF53613">
    <property type="entry name" value="Ribokinase-like"/>
    <property type="match status" value="1"/>
</dbReference>
<dbReference type="Pfam" id="PF00251">
    <property type="entry name" value="Glyco_hydro_32N"/>
    <property type="match status" value="1"/>
</dbReference>
<organism evidence="8 9">
    <name type="scientific">Mycoplasmopsis glycophila</name>
    <dbReference type="NCBI Taxonomy" id="171285"/>
    <lineage>
        <taxon>Bacteria</taxon>
        <taxon>Bacillati</taxon>
        <taxon>Mycoplasmatota</taxon>
        <taxon>Mycoplasmoidales</taxon>
        <taxon>Metamycoplasmataceae</taxon>
        <taxon>Mycoplasmopsis</taxon>
    </lineage>
</organism>
<dbReference type="InterPro" id="IPR013320">
    <property type="entry name" value="ConA-like_dom_sf"/>
</dbReference>
<evidence type="ECO:0000259" key="5">
    <source>
        <dbReference type="Pfam" id="PF00251"/>
    </source>
</evidence>
<dbReference type="GO" id="GO:0005975">
    <property type="term" value="P:carbohydrate metabolic process"/>
    <property type="evidence" value="ECO:0007669"/>
    <property type="project" value="InterPro"/>
</dbReference>
<dbReference type="InterPro" id="IPR051214">
    <property type="entry name" value="GH32_Enzymes"/>
</dbReference>
<sequence length="812" mass="94254">MNKKEAFYNEKLAKMQLLAKNPYYADRFAFLNYSQIKINQKLRNNSAFLNKNHITPFAGLMNDPNGLVFFKGYYYVFYQNVPQIAMHKTKLWSAYRTKDFRHFEDLGVMITPSIPEDWDGVFSGGGIVVENKLYVYYTGNTKKWLNEKDFIRGSATILCEFDEQKLAFKEKKVLFEVNKDIYTGDFRDPFPFYKKDNQTFYLFHGAQLKDSKKGSISIYHSKKHDQDFQLLGTLKINNFQTPDAYMYECPIYFELDGYDVLSFSTQGQKYFHPYNEKNDNVVFLIGKMDWETCEFNVEWMQHADLGFDFYACQTFNNTKNNEIIYLGWAAKPQDFEVATFDDGYAHHMNLPRKLQIKEKHLYQIPHFLNLSDRKSKLTKQFTLANNSYFIELNLEINKDNFSFEIENLDKEKITFSYENNVFKVDRSQMSVLEALETGLVVEREITQIQSLEIILDKSFIEIFINKGQEVFSAKYFIKGQKILKTKNLIGEITEMNSFTEERKSDKVILLPGEALIDKYKTDTETLEKVGGAPLNVCGAVQLLNQNAYFLGSIGDDKYGQIIDNFFDLYKLNKKYLQKINQKTTVANVVLDSNGERNFTFERGADESFKLNDLPPFDALVLSSATAFLGGELFETYNKLLTKAKQDKKIVFFDPNYRDALYSDKLKDFRNKAKYYIENSDVIKLSDEELKLIYGFDLNQIENLSQLKNKIFLITLGEKGTLVFLNGEKEIVPSIKAKVVDTTGAGDSFFGYFIAQFIEHNNFDLTNLKISDFKHIIKKANICASFVIGKKGAIESLPTIKEIEEKFNEELLK</sequence>
<dbReference type="KEGG" id="mgly:NCTC10194_00231"/>
<dbReference type="InterPro" id="IPR029056">
    <property type="entry name" value="Ribokinase-like"/>
</dbReference>
<dbReference type="PROSITE" id="PS00609">
    <property type="entry name" value="GLYCOSYL_HYDROL_F32"/>
    <property type="match status" value="1"/>
</dbReference>
<proteinExistence type="inferred from homology"/>
<dbReference type="SUPFAM" id="SSF49899">
    <property type="entry name" value="Concanavalin A-like lectins/glucanases"/>
    <property type="match status" value="1"/>
</dbReference>
<dbReference type="InterPro" id="IPR011611">
    <property type="entry name" value="PfkB_dom"/>
</dbReference>
<keyword evidence="9" id="KW-1185">Reference proteome</keyword>
<dbReference type="EC" id="3.2.1.26" evidence="2"/>
<dbReference type="Pfam" id="PF08244">
    <property type="entry name" value="Glyco_hydro_32C"/>
    <property type="match status" value="1"/>
</dbReference>
<dbReference type="SUPFAM" id="SSF75005">
    <property type="entry name" value="Arabinanase/levansucrase/invertase"/>
    <property type="match status" value="1"/>
</dbReference>
<dbReference type="Gene3D" id="3.40.1190.20">
    <property type="match status" value="1"/>
</dbReference>
<evidence type="ECO:0000259" key="7">
    <source>
        <dbReference type="Pfam" id="PF08244"/>
    </source>
</evidence>
<dbReference type="EMBL" id="LR215024">
    <property type="protein sequence ID" value="VEU70229.1"/>
    <property type="molecule type" value="Genomic_DNA"/>
</dbReference>
<dbReference type="RefSeq" id="WP_027333666.1">
    <property type="nucleotide sequence ID" value="NZ_LR215024.1"/>
</dbReference>
<feature type="domain" description="Glycosyl hydrolase family 32 C-terminal" evidence="7">
    <location>
        <begin position="375"/>
        <end position="476"/>
    </location>
</feature>
<dbReference type="PANTHER" id="PTHR43101">
    <property type="entry name" value="BETA-FRUCTOSIDASE"/>
    <property type="match status" value="1"/>
</dbReference>
<dbReference type="InterPro" id="IPR013148">
    <property type="entry name" value="Glyco_hydro_32_N"/>
</dbReference>
<evidence type="ECO:0000256" key="1">
    <source>
        <dbReference type="ARBA" id="ARBA00009902"/>
    </source>
</evidence>
<dbReference type="Gene3D" id="2.115.10.20">
    <property type="entry name" value="Glycosyl hydrolase domain, family 43"/>
    <property type="match status" value="1"/>
</dbReference>
<dbReference type="AlphaFoldDB" id="A0A449AUN4"/>
<feature type="domain" description="Carbohydrate kinase PfkB" evidence="6">
    <location>
        <begin position="527"/>
        <end position="798"/>
    </location>
</feature>
<dbReference type="Pfam" id="PF00294">
    <property type="entry name" value="PfkB"/>
    <property type="match status" value="1"/>
</dbReference>
<accession>A0A449AUN4</accession>
<dbReference type="InterPro" id="IPR023296">
    <property type="entry name" value="Glyco_hydro_beta-prop_sf"/>
</dbReference>
<dbReference type="InterPro" id="IPR001362">
    <property type="entry name" value="Glyco_hydro_32"/>
</dbReference>
<dbReference type="CDD" id="cd18623">
    <property type="entry name" value="GH32_ScrB-like"/>
    <property type="match status" value="1"/>
</dbReference>
<dbReference type="GO" id="GO:0004564">
    <property type="term" value="F:beta-fructofuranosidase activity"/>
    <property type="evidence" value="ECO:0007669"/>
    <property type="project" value="UniProtKB-EC"/>
</dbReference>
<keyword evidence="3 8" id="KW-0378">Hydrolase</keyword>
<dbReference type="CDD" id="cd01167">
    <property type="entry name" value="bac_FRK"/>
    <property type="match status" value="1"/>
</dbReference>
<evidence type="ECO:0000256" key="4">
    <source>
        <dbReference type="ARBA" id="ARBA00023295"/>
    </source>
</evidence>
<dbReference type="InterPro" id="IPR018053">
    <property type="entry name" value="Glyco_hydro_32_AS"/>
</dbReference>
<evidence type="ECO:0000313" key="9">
    <source>
        <dbReference type="Proteomes" id="UP000290815"/>
    </source>
</evidence>
<name>A0A449AUN4_9BACT</name>
<comment type="similarity">
    <text evidence="1">Belongs to the glycosyl hydrolase 32 family.</text>
</comment>
<gene>
    <name evidence="8" type="primary">sacA</name>
    <name evidence="8" type="ORF">NCTC10194_00231</name>
</gene>
<protein>
    <recommendedName>
        <fullName evidence="2">beta-fructofuranosidase</fullName>
        <ecNumber evidence="2">3.2.1.26</ecNumber>
    </recommendedName>
</protein>
<dbReference type="PANTHER" id="PTHR43101:SF1">
    <property type="entry name" value="BETA-FRUCTOSIDASE"/>
    <property type="match status" value="1"/>
</dbReference>
<feature type="domain" description="Glycosyl hydrolase family 32 N-terminal" evidence="5">
    <location>
        <begin position="53"/>
        <end position="365"/>
    </location>
</feature>
<evidence type="ECO:0000256" key="3">
    <source>
        <dbReference type="ARBA" id="ARBA00022801"/>
    </source>
</evidence>
<reference evidence="8 9" key="1">
    <citation type="submission" date="2019-01" db="EMBL/GenBank/DDBJ databases">
        <authorList>
            <consortium name="Pathogen Informatics"/>
        </authorList>
    </citation>
    <scope>NUCLEOTIDE SEQUENCE [LARGE SCALE GENOMIC DNA]</scope>
    <source>
        <strain evidence="8 9">NCTC10194</strain>
    </source>
</reference>
<dbReference type="SMART" id="SM00640">
    <property type="entry name" value="Glyco_32"/>
    <property type="match status" value="1"/>
</dbReference>
<dbReference type="InterPro" id="IPR013189">
    <property type="entry name" value="Glyco_hydro_32_C"/>
</dbReference>
<evidence type="ECO:0000313" key="8">
    <source>
        <dbReference type="EMBL" id="VEU70229.1"/>
    </source>
</evidence>